<keyword evidence="3" id="KW-1185">Reference proteome</keyword>
<evidence type="ECO:0000313" key="3">
    <source>
        <dbReference type="Proteomes" id="UP000009374"/>
    </source>
</evidence>
<evidence type="ECO:0000256" key="1">
    <source>
        <dbReference type="SAM" id="Phobius"/>
    </source>
</evidence>
<organism evidence="2 3">
    <name type="scientific">Leptospirillum ferrodiazotrophum</name>
    <dbReference type="NCBI Taxonomy" id="412449"/>
    <lineage>
        <taxon>Bacteria</taxon>
        <taxon>Pseudomonadati</taxon>
        <taxon>Nitrospirota</taxon>
        <taxon>Nitrospiria</taxon>
        <taxon>Nitrospirales</taxon>
        <taxon>Nitrospiraceae</taxon>
        <taxon>Leptospirillum</taxon>
    </lineage>
</organism>
<proteinExistence type="predicted"/>
<evidence type="ECO:0000313" key="2">
    <source>
        <dbReference type="EMBL" id="EES52398.1"/>
    </source>
</evidence>
<dbReference type="AlphaFoldDB" id="C6HY47"/>
<accession>C6HY47</accession>
<reference evidence="2 3" key="1">
    <citation type="journal article" date="2009" name="Appl. Environ. Microbiol.">
        <title>Community genomic and proteomic analyses of chemoautotrophic iron-oxidizing "Leptospirillum rubarum" (Group II) and "Leptospirillum ferrodiazotrophum" (Group III) bacteria in acid mine drainage biofilms.</title>
        <authorList>
            <person name="Goltsman D.S."/>
            <person name="Denef V.J."/>
            <person name="Singer S.W."/>
            <person name="VerBerkmoes N.C."/>
            <person name="Lefsrud M."/>
            <person name="Mueller R.S."/>
            <person name="Dick G.J."/>
            <person name="Sun C.L."/>
            <person name="Wheeler K.E."/>
            <person name="Zemla A."/>
            <person name="Baker B.J."/>
            <person name="Hauser L."/>
            <person name="Land M."/>
            <person name="Shah M.B."/>
            <person name="Thelen M.P."/>
            <person name="Hettich R.L."/>
            <person name="Banfield J.F."/>
        </authorList>
    </citation>
    <scope>NUCLEOTIDE SEQUENCE [LARGE SCALE GENOMIC DNA]</scope>
</reference>
<keyword evidence="1" id="KW-0472">Membrane</keyword>
<dbReference type="Proteomes" id="UP000009374">
    <property type="component" value="Unassembled WGS sequence"/>
</dbReference>
<gene>
    <name evidence="2" type="ORF">UBAL3_94170005</name>
</gene>
<protein>
    <submittedName>
        <fullName evidence="2">Uncharacterized protein</fullName>
    </submittedName>
</protein>
<sequence>MVDKHFILAPDKKGALTSGIFHGSALILSGILSWSYYAHQQANTMWFYVFFGAFWLVFFSAVTSIGNQCLLLTPHSLKSLRIRGNSLLLEWKNGDVDELIRKINFHGSRTILGIWGQTIDKRRVQATIRRRSLPPEEITELLELLKNLSSADKTSS</sequence>
<keyword evidence="1" id="KW-0812">Transmembrane</keyword>
<name>C6HY47_9BACT</name>
<feature type="transmembrane region" description="Helical" evidence="1">
    <location>
        <begin position="20"/>
        <end position="39"/>
    </location>
</feature>
<feature type="transmembrane region" description="Helical" evidence="1">
    <location>
        <begin position="45"/>
        <end position="73"/>
    </location>
</feature>
<dbReference type="EMBL" id="GG693877">
    <property type="protein sequence ID" value="EES52398.1"/>
    <property type="molecule type" value="Genomic_DNA"/>
</dbReference>
<keyword evidence="1" id="KW-1133">Transmembrane helix</keyword>